<gene>
    <name evidence="1" type="ORF">CVS27_16890</name>
</gene>
<dbReference type="Proteomes" id="UP000237061">
    <property type="component" value="Unassembled WGS sequence"/>
</dbReference>
<dbReference type="RefSeq" id="WP_103467022.1">
    <property type="nucleotide sequence ID" value="NZ_PPXC01000016.1"/>
</dbReference>
<comment type="caution">
    <text evidence="1">The sequence shown here is derived from an EMBL/GenBank/DDBJ whole genome shotgun (WGS) entry which is preliminary data.</text>
</comment>
<evidence type="ECO:0008006" key="3">
    <source>
        <dbReference type="Google" id="ProtNLM"/>
    </source>
</evidence>
<sequence length="71" mass="7688">MTSEVWIVQHDETAHNTVLGVFATQDEAQSFAEEVGGRFANGVIFSSYQVGYRYDEGPGYVALVPDTTGTA</sequence>
<protein>
    <recommendedName>
        <fullName evidence="3">SPOR domain-containing protein</fullName>
    </recommendedName>
</protein>
<dbReference type="EMBL" id="PPXC01000016">
    <property type="protein sequence ID" value="POH72170.1"/>
    <property type="molecule type" value="Genomic_DNA"/>
</dbReference>
<name>A0A2S3ZSI3_ARTGL</name>
<evidence type="ECO:0000313" key="1">
    <source>
        <dbReference type="EMBL" id="POH72170.1"/>
    </source>
</evidence>
<organism evidence="1 2">
    <name type="scientific">Arthrobacter glacialis</name>
    <dbReference type="NCBI Taxonomy" id="1664"/>
    <lineage>
        <taxon>Bacteria</taxon>
        <taxon>Bacillati</taxon>
        <taxon>Actinomycetota</taxon>
        <taxon>Actinomycetes</taxon>
        <taxon>Micrococcales</taxon>
        <taxon>Micrococcaceae</taxon>
        <taxon>Arthrobacter</taxon>
    </lineage>
</organism>
<accession>A0A2S3ZSI3</accession>
<evidence type="ECO:0000313" key="2">
    <source>
        <dbReference type="Proteomes" id="UP000237061"/>
    </source>
</evidence>
<keyword evidence="2" id="KW-1185">Reference proteome</keyword>
<proteinExistence type="predicted"/>
<reference evidence="1 2" key="1">
    <citation type="submission" date="2018-01" db="EMBL/GenBank/DDBJ databases">
        <title>Arthrobacter sp. nov., from glaciers in China.</title>
        <authorList>
            <person name="Liu Q."/>
            <person name="Xin Y.-H."/>
        </authorList>
    </citation>
    <scope>NUCLEOTIDE SEQUENCE [LARGE SCALE GENOMIC DNA]</scope>
    <source>
        <strain evidence="1 2">HLT2-12-2</strain>
    </source>
</reference>
<dbReference type="AlphaFoldDB" id="A0A2S3ZSI3"/>